<protein>
    <recommendedName>
        <fullName evidence="3">PhiE125 gp8 family phage protein</fullName>
    </recommendedName>
</protein>
<dbReference type="EMBL" id="JAFBIL020000005">
    <property type="protein sequence ID" value="MBZ2208476.1"/>
    <property type="molecule type" value="Genomic_DNA"/>
</dbReference>
<evidence type="ECO:0000313" key="1">
    <source>
        <dbReference type="EMBL" id="MBZ2208476.1"/>
    </source>
</evidence>
<dbReference type="InterPro" id="IPR011738">
    <property type="entry name" value="Phage_CHP"/>
</dbReference>
<proteinExistence type="predicted"/>
<reference evidence="1 2" key="1">
    <citation type="submission" date="2021-08" db="EMBL/GenBank/DDBJ databases">
        <title>Massilia sp. R798.</title>
        <authorList>
            <person name="Baek J.H."/>
            <person name="Jung H.S."/>
            <person name="Kim K.R."/>
            <person name="Jeon C.O."/>
        </authorList>
    </citation>
    <scope>NUCLEOTIDE SEQUENCE [LARGE SCALE GENOMIC DNA]</scope>
    <source>
        <strain evidence="1 2">R798</strain>
    </source>
</reference>
<gene>
    <name evidence="1" type="ORF">I4X03_014520</name>
</gene>
<evidence type="ECO:0000313" key="2">
    <source>
        <dbReference type="Proteomes" id="UP000809349"/>
    </source>
</evidence>
<dbReference type="Proteomes" id="UP000809349">
    <property type="component" value="Unassembled WGS sequence"/>
</dbReference>
<name>A0ABS7SRA5_9BURK</name>
<dbReference type="RefSeq" id="WP_223468957.1">
    <property type="nucleotide sequence ID" value="NZ_JAFBIL020000005.1"/>
</dbReference>
<accession>A0ABS7SRA5</accession>
<comment type="caution">
    <text evidence="1">The sequence shown here is derived from an EMBL/GenBank/DDBJ whole genome shotgun (WGS) entry which is preliminary data.</text>
</comment>
<evidence type="ECO:0008006" key="3">
    <source>
        <dbReference type="Google" id="ProtNLM"/>
    </source>
</evidence>
<sequence>MTDRLVTPPVNMAVAIVDARTHARIDGTERDTEIELVVRSITEDAEHICGRAFISQTWRVTLDAFPDAIQLPMSPAASVLSVRYLDENGFDQALDPADYYLDKVSEPGYLIPASGRAWPATAAHANAVSVDVVCGFGADESFVPASIKGYILAKVAEHFLPTLPKSEYVIRSLDRWKVYR</sequence>
<dbReference type="NCBIfam" id="TIGR02215">
    <property type="entry name" value="phage_chp_gp8"/>
    <property type="match status" value="1"/>
</dbReference>
<organism evidence="1 2">
    <name type="scientific">Massilia soli</name>
    <dbReference type="NCBI Taxonomy" id="2792854"/>
    <lineage>
        <taxon>Bacteria</taxon>
        <taxon>Pseudomonadati</taxon>
        <taxon>Pseudomonadota</taxon>
        <taxon>Betaproteobacteria</taxon>
        <taxon>Burkholderiales</taxon>
        <taxon>Oxalobacteraceae</taxon>
        <taxon>Telluria group</taxon>
        <taxon>Massilia</taxon>
    </lineage>
</organism>
<keyword evidence="2" id="KW-1185">Reference proteome</keyword>